<feature type="domain" description="UvrD-like helicase C-terminal" evidence="17">
    <location>
        <begin position="316"/>
        <end position="617"/>
    </location>
</feature>
<accession>C0W129</accession>
<dbReference type="InterPro" id="IPR014016">
    <property type="entry name" value="UvrD-like_ATP-bd"/>
</dbReference>
<dbReference type="STRING" id="525245.HMPREF0044_0772"/>
<keyword evidence="6 15" id="KW-0347">Helicase</keyword>
<dbReference type="Pfam" id="PF13361">
    <property type="entry name" value="UvrD_C"/>
    <property type="match status" value="2"/>
</dbReference>
<comment type="catalytic activity">
    <reaction evidence="12">
        <text>Couples ATP hydrolysis with the unwinding of duplex DNA by translocating in the 3'-5' direction.</text>
        <dbReference type="EC" id="5.6.2.4"/>
    </reaction>
</comment>
<keyword evidence="7" id="KW-0269">Exonuclease</keyword>
<evidence type="ECO:0000256" key="10">
    <source>
        <dbReference type="ARBA" id="ARBA00023204"/>
    </source>
</evidence>
<evidence type="ECO:0000256" key="1">
    <source>
        <dbReference type="ARBA" id="ARBA00009922"/>
    </source>
</evidence>
<keyword evidence="3 15" id="KW-0547">Nucleotide-binding</keyword>
<evidence type="ECO:0000256" key="5">
    <source>
        <dbReference type="ARBA" id="ARBA00022801"/>
    </source>
</evidence>
<dbReference type="InterPro" id="IPR027417">
    <property type="entry name" value="P-loop_NTPase"/>
</dbReference>
<gene>
    <name evidence="18" type="ORF">HMPREF0044_0772</name>
</gene>
<evidence type="ECO:0000256" key="4">
    <source>
        <dbReference type="ARBA" id="ARBA00022763"/>
    </source>
</evidence>
<reference evidence="18 19" key="1">
    <citation type="submission" date="2009-01" db="EMBL/GenBank/DDBJ databases">
        <authorList>
            <person name="Qin X."/>
            <person name="Bachman B."/>
            <person name="Battles P."/>
            <person name="Bell A."/>
            <person name="Bess C."/>
            <person name="Bickham C."/>
            <person name="Chaboub L."/>
            <person name="Chen D."/>
            <person name="Coyle M."/>
            <person name="Deiros D.R."/>
            <person name="Dinh H."/>
            <person name="Forbes L."/>
            <person name="Fowler G."/>
            <person name="Francisco L."/>
            <person name="Fu Q."/>
            <person name="Gubbala S."/>
            <person name="Hale W."/>
            <person name="Han Y."/>
            <person name="Hemphill L."/>
            <person name="Highlander S.K."/>
            <person name="Hirani K."/>
            <person name="Hogues M."/>
            <person name="Jackson L."/>
            <person name="Jakkamsetti A."/>
            <person name="Javaid M."/>
            <person name="Jiang H."/>
            <person name="Korchina V."/>
            <person name="Kovar C."/>
            <person name="Lara F."/>
            <person name="Lee S."/>
            <person name="Mata R."/>
            <person name="Mathew T."/>
            <person name="Moen C."/>
            <person name="Morales K."/>
            <person name="Munidasa M."/>
            <person name="Nazareth L."/>
            <person name="Ngo R."/>
            <person name="Nguyen L."/>
            <person name="Okwuonu G."/>
            <person name="Ongeri F."/>
            <person name="Patil S."/>
            <person name="Petrosino J."/>
            <person name="Pham C."/>
            <person name="Pham P."/>
            <person name="Pu L.-L."/>
            <person name="Puazo M."/>
            <person name="Raj R."/>
            <person name="Reid J."/>
            <person name="Rouhana J."/>
            <person name="Saada N."/>
            <person name="Shang Y."/>
            <person name="Simmons D."/>
            <person name="Thornton R."/>
            <person name="Warren J."/>
            <person name="Weissenberger G."/>
            <person name="Zhang J."/>
            <person name="Zhang L."/>
            <person name="Zhou C."/>
            <person name="Zhu D."/>
            <person name="Muzny D."/>
            <person name="Worley K."/>
            <person name="Gibbs R."/>
        </authorList>
    </citation>
    <scope>NUCLEOTIDE SEQUENCE [LARGE SCALE GENOMIC DNA]</scope>
    <source>
        <strain evidence="18 19">DSM 15436</strain>
    </source>
</reference>
<organism evidence="18 19">
    <name type="scientific">Gleimia coleocanis DSM 15436</name>
    <dbReference type="NCBI Taxonomy" id="525245"/>
    <lineage>
        <taxon>Bacteria</taxon>
        <taxon>Bacillati</taxon>
        <taxon>Actinomycetota</taxon>
        <taxon>Actinomycetes</taxon>
        <taxon>Actinomycetales</taxon>
        <taxon>Actinomycetaceae</taxon>
        <taxon>Gleimia</taxon>
    </lineage>
</organism>
<evidence type="ECO:0000256" key="3">
    <source>
        <dbReference type="ARBA" id="ARBA00022741"/>
    </source>
</evidence>
<dbReference type="GO" id="GO:0003677">
    <property type="term" value="F:DNA binding"/>
    <property type="evidence" value="ECO:0007669"/>
    <property type="project" value="UniProtKB-KW"/>
</dbReference>
<sequence length="1119" mass="124012">MAGAGSGKTETMSQRVLFLLANYGIAPERVLGLTFTRKAAAEFAHRLRKRIGFLASSGLLAEVENDPWFAASVNVSTYDSFAGNLVKEHGALVGVDPNARLITAAASWQILDDLISTYQGKLPEKAPAEIRKAALHLANEMTSHGVTITALEAELARWEEGIKTTPLTGRKKKLPRYSQSLLDKISERRLLLPLIKKFNDYKRAHNLLDFTDQMAVALEIVRNFPTVVAEIRSEYDAVLLDEFQDTSVGQMELLSTLFKDMSVTAVGDPNQAIYGWRGASAASLDLFPIMFAQQMETKTFSLSKAWRNKENILDLANLISAPLAQKTYPGVDVIKLVASNSEDADKGKISVFYPATNVEEYRYVAEQVKKWKQTYIDPHSGVNDETYAILVRSRRHFLPMIEALEAQGLEAAVVGLGGLVTQPVIADLRAILAASIDPLDGPAVMRLLTNLDLSARDIKVLYSWATQLSKKRNSLEVGRQEFLLDAVDNPPEVGWSADGGAGFSARGHQQVQLLRDRLAAVRAVLDFDVSYIVSKAIRVFDLDVEVDADPYLNLAGTAVDAFLEIANDYASQTEYANLANFLDWLETTVEAEQGLKAPTAQVDSSVIQIMTVHQAKGLEWDRVAVIGLNEGGFPSYEGAHFIKYENPATLKSGFSFDARPQSGWLGTIADLPHNLRQDYTFKGEAQILPGVPEFDQYEDCDALEAAIEAYRLDLAYYQEREERRLAYVAFTRPKKELVLSGAWYRIGTKSTQLPSRYLTEGIHAGIVNPTVFADAETTEVEAAENYSFSGPALIWDAPDLDVENLVVNQETTQIPRKPGVSRKLINDSGSRVLSQIAQRLNTSGMEITELDFDPADKQQAELIYTAQRALDAYKKRLADKTIEVSVERLSATSVTSLLLHQKEFAQRLRRPVPAEPSDAALLGTIFHAWAQTWCQKAGQASAEAEPLQAETAENSAETTVSFDPDTLTQKQKLQLGKLQERAKEIFTDELSTVVGLEVPFSLKHEQLTIRGQIDVLAKADGKWRVIDWKTGRPPVLDEKHRENNLSSHLSGYLGQLALYRKAIAQQQGVAENEVEVELIFLGGDDSYSPQQRRISLSQLQTYFANVNIEQLFAELFTQG</sequence>
<proteinExistence type="inferred from homology"/>
<keyword evidence="9" id="KW-0238">DNA-binding</keyword>
<dbReference type="SUPFAM" id="SSF52980">
    <property type="entry name" value="Restriction endonuclease-like"/>
    <property type="match status" value="1"/>
</dbReference>
<name>C0W129_9ACTO</name>
<dbReference type="PROSITE" id="PS51217">
    <property type="entry name" value="UVRD_HELICASE_CTER"/>
    <property type="match status" value="1"/>
</dbReference>
<dbReference type="Gene3D" id="1.10.10.160">
    <property type="match status" value="1"/>
</dbReference>
<evidence type="ECO:0000256" key="13">
    <source>
        <dbReference type="ARBA" id="ARBA00034808"/>
    </source>
</evidence>
<evidence type="ECO:0000259" key="17">
    <source>
        <dbReference type="PROSITE" id="PS51217"/>
    </source>
</evidence>
<dbReference type="InterPro" id="IPR013986">
    <property type="entry name" value="DExx_box_DNA_helicase_dom_sf"/>
</dbReference>
<dbReference type="Pfam" id="PF12705">
    <property type="entry name" value="PDDEXK_1"/>
    <property type="match status" value="1"/>
</dbReference>
<evidence type="ECO:0000256" key="7">
    <source>
        <dbReference type="ARBA" id="ARBA00022839"/>
    </source>
</evidence>
<dbReference type="Pfam" id="PF00580">
    <property type="entry name" value="UvrD-helicase"/>
    <property type="match status" value="1"/>
</dbReference>
<keyword evidence="10" id="KW-0234">DNA repair</keyword>
<dbReference type="EC" id="5.6.2.4" evidence="13"/>
<evidence type="ECO:0000313" key="19">
    <source>
        <dbReference type="Proteomes" id="UP000010301"/>
    </source>
</evidence>
<keyword evidence="4" id="KW-0227">DNA damage</keyword>
<dbReference type="eggNOG" id="COG0210">
    <property type="taxonomic scope" value="Bacteria"/>
</dbReference>
<comment type="caution">
    <text evidence="18">The sequence shown here is derived from an EMBL/GenBank/DDBJ whole genome shotgun (WGS) entry which is preliminary data.</text>
</comment>
<dbReference type="PANTHER" id="PTHR11070">
    <property type="entry name" value="UVRD / RECB / PCRA DNA HELICASE FAMILY MEMBER"/>
    <property type="match status" value="1"/>
</dbReference>
<dbReference type="InterPro" id="IPR000212">
    <property type="entry name" value="DNA_helicase_UvrD/REP"/>
</dbReference>
<dbReference type="GO" id="GO:0000725">
    <property type="term" value="P:recombinational repair"/>
    <property type="evidence" value="ECO:0007669"/>
    <property type="project" value="TreeGrafter"/>
</dbReference>
<dbReference type="Gene3D" id="1.10.486.10">
    <property type="entry name" value="PCRA, domain 4"/>
    <property type="match status" value="1"/>
</dbReference>
<dbReference type="GO" id="GO:0005524">
    <property type="term" value="F:ATP binding"/>
    <property type="evidence" value="ECO:0007669"/>
    <property type="project" value="UniProtKB-UniRule"/>
</dbReference>
<dbReference type="HOGENOM" id="CLU_003630_1_1_11"/>
<dbReference type="Gene3D" id="3.90.320.10">
    <property type="match status" value="1"/>
</dbReference>
<dbReference type="EMBL" id="ACFG01000030">
    <property type="protein sequence ID" value="EEH63753.1"/>
    <property type="molecule type" value="Genomic_DNA"/>
</dbReference>
<keyword evidence="11" id="KW-0413">Isomerase</keyword>
<dbReference type="AlphaFoldDB" id="C0W129"/>
<keyword evidence="2" id="KW-0540">Nuclease</keyword>
<dbReference type="InterPro" id="IPR011604">
    <property type="entry name" value="PDDEXK-like_dom_sf"/>
</dbReference>
<dbReference type="InterPro" id="IPR038726">
    <property type="entry name" value="PDDEXK_AddAB-type"/>
</dbReference>
<evidence type="ECO:0000256" key="11">
    <source>
        <dbReference type="ARBA" id="ARBA00023235"/>
    </source>
</evidence>
<dbReference type="Gene3D" id="3.40.50.300">
    <property type="entry name" value="P-loop containing nucleotide triphosphate hydrolases"/>
    <property type="match status" value="3"/>
</dbReference>
<keyword evidence="8 15" id="KW-0067">ATP-binding</keyword>
<dbReference type="Proteomes" id="UP000010301">
    <property type="component" value="Unassembled WGS sequence"/>
</dbReference>
<evidence type="ECO:0000259" key="16">
    <source>
        <dbReference type="PROSITE" id="PS51198"/>
    </source>
</evidence>
<dbReference type="OrthoDB" id="4812256at2"/>
<dbReference type="GO" id="GO:0043138">
    <property type="term" value="F:3'-5' DNA helicase activity"/>
    <property type="evidence" value="ECO:0007669"/>
    <property type="project" value="UniProtKB-EC"/>
</dbReference>
<dbReference type="GO" id="GO:0004527">
    <property type="term" value="F:exonuclease activity"/>
    <property type="evidence" value="ECO:0007669"/>
    <property type="project" value="UniProtKB-KW"/>
</dbReference>
<protein>
    <recommendedName>
        <fullName evidence="13">DNA 3'-5' helicase</fullName>
        <ecNumber evidence="13">5.6.2.4</ecNumber>
    </recommendedName>
</protein>
<dbReference type="InterPro" id="IPR014017">
    <property type="entry name" value="DNA_helicase_UvrD-like_C"/>
</dbReference>
<evidence type="ECO:0000256" key="9">
    <source>
        <dbReference type="ARBA" id="ARBA00023125"/>
    </source>
</evidence>
<evidence type="ECO:0000313" key="18">
    <source>
        <dbReference type="EMBL" id="EEH63753.1"/>
    </source>
</evidence>
<comment type="catalytic activity">
    <reaction evidence="14">
        <text>ATP + H2O = ADP + phosphate + H(+)</text>
        <dbReference type="Rhea" id="RHEA:13065"/>
        <dbReference type="ChEBI" id="CHEBI:15377"/>
        <dbReference type="ChEBI" id="CHEBI:15378"/>
        <dbReference type="ChEBI" id="CHEBI:30616"/>
        <dbReference type="ChEBI" id="CHEBI:43474"/>
        <dbReference type="ChEBI" id="CHEBI:456216"/>
        <dbReference type="EC" id="5.6.2.4"/>
    </reaction>
</comment>
<dbReference type="InterPro" id="IPR011335">
    <property type="entry name" value="Restrct_endonuc-II-like"/>
</dbReference>
<keyword evidence="5 15" id="KW-0378">Hydrolase</keyword>
<dbReference type="PANTHER" id="PTHR11070:SF55">
    <property type="entry name" value="DNA 3'-5' HELICASE"/>
    <property type="match status" value="1"/>
</dbReference>
<evidence type="ECO:0000256" key="8">
    <source>
        <dbReference type="ARBA" id="ARBA00022840"/>
    </source>
</evidence>
<feature type="domain" description="UvrD-like helicase ATP-binding" evidence="16">
    <location>
        <begin position="1"/>
        <end position="309"/>
    </location>
</feature>
<dbReference type="GO" id="GO:0005829">
    <property type="term" value="C:cytosol"/>
    <property type="evidence" value="ECO:0007669"/>
    <property type="project" value="TreeGrafter"/>
</dbReference>
<evidence type="ECO:0000256" key="15">
    <source>
        <dbReference type="PROSITE-ProRule" id="PRU00560"/>
    </source>
</evidence>
<keyword evidence="19" id="KW-1185">Reference proteome</keyword>
<feature type="binding site" evidence="15">
    <location>
        <begin position="2"/>
        <end position="9"/>
    </location>
    <ligand>
        <name>ATP</name>
        <dbReference type="ChEBI" id="CHEBI:30616"/>
    </ligand>
</feature>
<dbReference type="CDD" id="cd17932">
    <property type="entry name" value="DEXQc_UvrD"/>
    <property type="match status" value="1"/>
</dbReference>
<evidence type="ECO:0000256" key="12">
    <source>
        <dbReference type="ARBA" id="ARBA00034617"/>
    </source>
</evidence>
<evidence type="ECO:0000256" key="14">
    <source>
        <dbReference type="ARBA" id="ARBA00048988"/>
    </source>
</evidence>
<evidence type="ECO:0000256" key="6">
    <source>
        <dbReference type="ARBA" id="ARBA00022806"/>
    </source>
</evidence>
<dbReference type="SUPFAM" id="SSF52540">
    <property type="entry name" value="P-loop containing nucleoside triphosphate hydrolases"/>
    <property type="match status" value="1"/>
</dbReference>
<comment type="similarity">
    <text evidence="1">Belongs to the helicase family. UvrD subfamily.</text>
</comment>
<dbReference type="GO" id="GO:0033202">
    <property type="term" value="C:DNA helicase complex"/>
    <property type="evidence" value="ECO:0007669"/>
    <property type="project" value="TreeGrafter"/>
</dbReference>
<dbReference type="PROSITE" id="PS51198">
    <property type="entry name" value="UVRD_HELICASE_ATP_BIND"/>
    <property type="match status" value="1"/>
</dbReference>
<evidence type="ECO:0000256" key="2">
    <source>
        <dbReference type="ARBA" id="ARBA00022722"/>
    </source>
</evidence>